<evidence type="ECO:0000313" key="1">
    <source>
        <dbReference type="EMBL" id="KAF7493463.1"/>
    </source>
</evidence>
<dbReference type="Proteomes" id="UP000070412">
    <property type="component" value="Unassembled WGS sequence"/>
</dbReference>
<gene>
    <name evidence="1" type="ORF">SSS_780</name>
</gene>
<reference evidence="3" key="1">
    <citation type="journal article" date="2020" name="PLoS Negl. Trop. Dis.">
        <title>High-quality nuclear genome for Sarcoptes scabiei-A critical resource for a neglected parasite.</title>
        <authorList>
            <person name="Korhonen P.K."/>
            <person name="Gasser R.B."/>
            <person name="Ma G."/>
            <person name="Wang T."/>
            <person name="Stroehlein A.J."/>
            <person name="Young N.D."/>
            <person name="Ang C.S."/>
            <person name="Fernando D.D."/>
            <person name="Lu H.C."/>
            <person name="Taylor S."/>
            <person name="Reynolds S.L."/>
            <person name="Mofiz E."/>
            <person name="Najaraj S.H."/>
            <person name="Gowda H."/>
            <person name="Madugundu A."/>
            <person name="Renuse S."/>
            <person name="Holt D."/>
            <person name="Pandey A."/>
            <person name="Papenfuss A.T."/>
            <person name="Fischer K."/>
        </authorList>
    </citation>
    <scope>NUCLEOTIDE SEQUENCE [LARGE SCALE GENOMIC DNA]</scope>
</reference>
<organism evidence="1">
    <name type="scientific">Sarcoptes scabiei</name>
    <name type="common">Itch mite</name>
    <name type="synonym">Acarus scabiei</name>
    <dbReference type="NCBI Taxonomy" id="52283"/>
    <lineage>
        <taxon>Eukaryota</taxon>
        <taxon>Metazoa</taxon>
        <taxon>Ecdysozoa</taxon>
        <taxon>Arthropoda</taxon>
        <taxon>Chelicerata</taxon>
        <taxon>Arachnida</taxon>
        <taxon>Acari</taxon>
        <taxon>Acariformes</taxon>
        <taxon>Sarcoptiformes</taxon>
        <taxon>Astigmata</taxon>
        <taxon>Psoroptidia</taxon>
        <taxon>Sarcoptoidea</taxon>
        <taxon>Sarcoptidae</taxon>
        <taxon>Sarcoptinae</taxon>
        <taxon>Sarcoptes</taxon>
    </lineage>
</organism>
<sequence length="206" mass="23888">MSSNAVKMIRSDRKITGLDISKRLSSNLDPQLNDLNFNLLYLYTVDPRNNKSSFHLKVFRKKRKLKQKETSRTFCCERKTLNRMESSSNRLLSSFSSKSLCLYLLMILSGLNCFNVDANRRHWTSYNSETQHSLRHHRDPMITDFKLNEPLMNSALMHLSLSISFTSLTFNRSIVDSPVFKGVTTLLLIHYTTENKATRELIESSL</sequence>
<dbReference type="EnsemblMetazoa" id="SSS_780s_mrna">
    <property type="protein sequence ID" value="KAF7493463.1"/>
    <property type="gene ID" value="SSS_780"/>
</dbReference>
<evidence type="ECO:0000313" key="2">
    <source>
        <dbReference type="EnsemblMetazoa" id="KAF7493463.1"/>
    </source>
</evidence>
<name>A0A834RHF4_SARSC</name>
<evidence type="ECO:0000313" key="3">
    <source>
        <dbReference type="Proteomes" id="UP000070412"/>
    </source>
</evidence>
<protein>
    <submittedName>
        <fullName evidence="1 2">Uncharacterized protein</fullName>
    </submittedName>
</protein>
<dbReference type="EMBL" id="WVUK01000056">
    <property type="protein sequence ID" value="KAF7493463.1"/>
    <property type="molecule type" value="Genomic_DNA"/>
</dbReference>
<dbReference type="AlphaFoldDB" id="A0A834RHF4"/>
<keyword evidence="3" id="KW-1185">Reference proteome</keyword>
<accession>A0A834RHF4</accession>
<reference evidence="2" key="3">
    <citation type="submission" date="2022-06" db="UniProtKB">
        <authorList>
            <consortium name="EnsemblMetazoa"/>
        </authorList>
    </citation>
    <scope>IDENTIFICATION</scope>
</reference>
<reference evidence="1" key="2">
    <citation type="submission" date="2020-01" db="EMBL/GenBank/DDBJ databases">
        <authorList>
            <person name="Korhonen P.K.K."/>
            <person name="Guangxu M.G."/>
            <person name="Wang T.W."/>
            <person name="Stroehlein A.J.S."/>
            <person name="Young N.D."/>
            <person name="Ang C.-S.A."/>
            <person name="Fernando D.W.F."/>
            <person name="Lu H.L."/>
            <person name="Taylor S.T."/>
            <person name="Ehtesham M.E.M."/>
            <person name="Najaraj S.H.N."/>
            <person name="Harsha G.H.G."/>
            <person name="Madugundu A.M."/>
            <person name="Renuse S.R."/>
            <person name="Holt D.H."/>
            <person name="Pandey A.P."/>
            <person name="Papenfuss A.P."/>
            <person name="Gasser R.B.G."/>
            <person name="Fischer K.F."/>
        </authorList>
    </citation>
    <scope>NUCLEOTIDE SEQUENCE</scope>
    <source>
        <strain evidence="1">SSS_KF_BRIS2020</strain>
    </source>
</reference>
<proteinExistence type="predicted"/>